<evidence type="ECO:0000256" key="1">
    <source>
        <dbReference type="SAM" id="Phobius"/>
    </source>
</evidence>
<dbReference type="PANTHER" id="PTHR31485">
    <property type="entry name" value="PEPTIDYL SERINE ALPHA-GALACTOSYLTRANSFERASE"/>
    <property type="match status" value="1"/>
</dbReference>
<keyword evidence="1" id="KW-0472">Membrane</keyword>
<name>B7G3R2_PHATC</name>
<evidence type="ECO:0000313" key="3">
    <source>
        <dbReference type="Proteomes" id="UP000000759"/>
    </source>
</evidence>
<dbReference type="InParanoid" id="B7G3R2"/>
<dbReference type="InterPro" id="IPR044845">
    <property type="entry name" value="HPAT/SRGT1-like"/>
</dbReference>
<dbReference type="EMBL" id="CM000615">
    <property type="protein sequence ID" value="EEC46693.1"/>
    <property type="molecule type" value="Genomic_DNA"/>
</dbReference>
<keyword evidence="3" id="KW-1185">Reference proteome</keyword>
<gene>
    <name evidence="2" type="ORF">PHATRDRAFT_47254</name>
</gene>
<dbReference type="RefSeq" id="XP_002181479.1">
    <property type="nucleotide sequence ID" value="XM_002181443.1"/>
</dbReference>
<accession>B7G3R2</accession>
<dbReference type="HOGENOM" id="CLU_041228_0_0_1"/>
<dbReference type="eggNOG" id="ENOG502RRC7">
    <property type="taxonomic scope" value="Eukaryota"/>
</dbReference>
<evidence type="ECO:0000313" key="2">
    <source>
        <dbReference type="EMBL" id="EEC46693.1"/>
    </source>
</evidence>
<dbReference type="Proteomes" id="UP000000759">
    <property type="component" value="Chromosome 13"/>
</dbReference>
<keyword evidence="1" id="KW-0812">Transmembrane</keyword>
<reference evidence="2 3" key="1">
    <citation type="journal article" date="2008" name="Nature">
        <title>The Phaeodactylum genome reveals the evolutionary history of diatom genomes.</title>
        <authorList>
            <person name="Bowler C."/>
            <person name="Allen A.E."/>
            <person name="Badger J.H."/>
            <person name="Grimwood J."/>
            <person name="Jabbari K."/>
            <person name="Kuo A."/>
            <person name="Maheswari U."/>
            <person name="Martens C."/>
            <person name="Maumus F."/>
            <person name="Otillar R.P."/>
            <person name="Rayko E."/>
            <person name="Salamov A."/>
            <person name="Vandepoele K."/>
            <person name="Beszteri B."/>
            <person name="Gruber A."/>
            <person name="Heijde M."/>
            <person name="Katinka M."/>
            <person name="Mock T."/>
            <person name="Valentin K."/>
            <person name="Verret F."/>
            <person name="Berges J.A."/>
            <person name="Brownlee C."/>
            <person name="Cadoret J.P."/>
            <person name="Chiovitti A."/>
            <person name="Choi C.J."/>
            <person name="Coesel S."/>
            <person name="De Martino A."/>
            <person name="Detter J.C."/>
            <person name="Durkin C."/>
            <person name="Falciatore A."/>
            <person name="Fournet J."/>
            <person name="Haruta M."/>
            <person name="Huysman M.J."/>
            <person name="Jenkins B.D."/>
            <person name="Jiroutova K."/>
            <person name="Jorgensen R.E."/>
            <person name="Joubert Y."/>
            <person name="Kaplan A."/>
            <person name="Kroger N."/>
            <person name="Kroth P.G."/>
            <person name="La Roche J."/>
            <person name="Lindquist E."/>
            <person name="Lommer M."/>
            <person name="Martin-Jezequel V."/>
            <person name="Lopez P.J."/>
            <person name="Lucas S."/>
            <person name="Mangogna M."/>
            <person name="McGinnis K."/>
            <person name="Medlin L.K."/>
            <person name="Montsant A."/>
            <person name="Oudot-Le Secq M.P."/>
            <person name="Napoli C."/>
            <person name="Obornik M."/>
            <person name="Parker M.S."/>
            <person name="Petit J.L."/>
            <person name="Porcel B.M."/>
            <person name="Poulsen N."/>
            <person name="Robison M."/>
            <person name="Rychlewski L."/>
            <person name="Rynearson T.A."/>
            <person name="Schmutz J."/>
            <person name="Shapiro H."/>
            <person name="Siaut M."/>
            <person name="Stanley M."/>
            <person name="Sussman M.R."/>
            <person name="Taylor A.R."/>
            <person name="Vardi A."/>
            <person name="von Dassow P."/>
            <person name="Vyverman W."/>
            <person name="Willis A."/>
            <person name="Wyrwicz L.S."/>
            <person name="Rokhsar D.S."/>
            <person name="Weissenbach J."/>
            <person name="Armbrust E.V."/>
            <person name="Green B.R."/>
            <person name="Van de Peer Y."/>
            <person name="Grigoriev I.V."/>
        </authorList>
    </citation>
    <scope>NUCLEOTIDE SEQUENCE [LARGE SCALE GENOMIC DNA]</scope>
    <source>
        <strain evidence="2 3">CCAP 1055/1</strain>
    </source>
</reference>
<reference evidence="3" key="2">
    <citation type="submission" date="2008-08" db="EMBL/GenBank/DDBJ databases">
        <authorList>
            <consortium name="Diatom Consortium"/>
            <person name="Grigoriev I."/>
            <person name="Grimwood J."/>
            <person name="Kuo A."/>
            <person name="Otillar R.P."/>
            <person name="Salamov A."/>
            <person name="Detter J.C."/>
            <person name="Lindquist E."/>
            <person name="Shapiro H."/>
            <person name="Lucas S."/>
            <person name="Glavina del Rio T."/>
            <person name="Pitluck S."/>
            <person name="Rokhsar D."/>
            <person name="Bowler C."/>
        </authorList>
    </citation>
    <scope>GENOME REANNOTATION</scope>
    <source>
        <strain evidence="3">CCAP 1055/1</strain>
    </source>
</reference>
<dbReference type="GeneID" id="7202305"/>
<dbReference type="PaxDb" id="2850-Phatr47254"/>
<dbReference type="GO" id="GO:0016757">
    <property type="term" value="F:glycosyltransferase activity"/>
    <property type="evidence" value="ECO:0007669"/>
    <property type="project" value="InterPro"/>
</dbReference>
<keyword evidence="1" id="KW-1133">Transmembrane helix</keyword>
<protein>
    <submittedName>
        <fullName evidence="2">Uncharacterized protein</fullName>
    </submittedName>
</protein>
<dbReference type="KEGG" id="pti:PHATRDRAFT_47254"/>
<dbReference type="OrthoDB" id="2015991at2759"/>
<organism evidence="2 3">
    <name type="scientific">Phaeodactylum tricornutum (strain CCAP 1055/1)</name>
    <dbReference type="NCBI Taxonomy" id="556484"/>
    <lineage>
        <taxon>Eukaryota</taxon>
        <taxon>Sar</taxon>
        <taxon>Stramenopiles</taxon>
        <taxon>Ochrophyta</taxon>
        <taxon>Bacillariophyta</taxon>
        <taxon>Bacillariophyceae</taxon>
        <taxon>Bacillariophycidae</taxon>
        <taxon>Naviculales</taxon>
        <taxon>Phaeodactylaceae</taxon>
        <taxon>Phaeodactylum</taxon>
    </lineage>
</organism>
<feature type="transmembrane region" description="Helical" evidence="1">
    <location>
        <begin position="36"/>
        <end position="61"/>
    </location>
</feature>
<proteinExistence type="predicted"/>
<sequence length="453" mass="50899">MLSRRTGLTSQSAAASPRLVPTPLSKARRKISARNVILAVIALPIVLSGLILLAGLCLYRAQHAAERSKALASTTQRSSPSIIAIDDKDVKYHVIFSTGCSAYQDWQSFVFFHRAWVVKQPGIVTRVVSGCNPEDQATLQSFFDSMILPMAPERFRIHFTPDFSRVKPGTNYKYFNKPFGTKHWLESALGFPDNPIDEDSIVILMDPDQLILRPFRDNDFSNSRWMFMAKSSTPRTRVAHGAPMGQLYGFGLQWKDKVDITKVAPANELPSPIETMSNLDARAGYGVGPPYIATARDMYTIASKWSEFAPAVHDQYPHLLAEMFAYCLAAAHLKLSHQTAASFMISETKMGNGEGWNYIADIPDEQLCRRDLDDASWPNLLHYCQRYAWGPYFFGKNRFPKDFLSCDNPLLAEPPTDSVSFLSQFNHPQFPDGSHKSFDARQAKNNVFILSVR</sequence>
<dbReference type="PANTHER" id="PTHR31485:SF7">
    <property type="entry name" value="PEPTIDYL SERINE ALPHA-GALACTOSYLTRANSFERASE"/>
    <property type="match status" value="1"/>
</dbReference>
<dbReference type="AlphaFoldDB" id="B7G3R2"/>